<dbReference type="EMBL" id="CABPRJ010001908">
    <property type="protein sequence ID" value="VVC40807.1"/>
    <property type="molecule type" value="Genomic_DNA"/>
</dbReference>
<evidence type="ECO:0000313" key="2">
    <source>
        <dbReference type="Proteomes" id="UP000325440"/>
    </source>
</evidence>
<proteinExistence type="predicted"/>
<dbReference type="OrthoDB" id="8192063at2759"/>
<organism evidence="1 2">
    <name type="scientific">Cinara cedri</name>
    <dbReference type="NCBI Taxonomy" id="506608"/>
    <lineage>
        <taxon>Eukaryota</taxon>
        <taxon>Metazoa</taxon>
        <taxon>Ecdysozoa</taxon>
        <taxon>Arthropoda</taxon>
        <taxon>Hexapoda</taxon>
        <taxon>Insecta</taxon>
        <taxon>Pterygota</taxon>
        <taxon>Neoptera</taxon>
        <taxon>Paraneoptera</taxon>
        <taxon>Hemiptera</taxon>
        <taxon>Sternorrhyncha</taxon>
        <taxon>Aphidomorpha</taxon>
        <taxon>Aphidoidea</taxon>
        <taxon>Aphididae</taxon>
        <taxon>Lachninae</taxon>
        <taxon>Cinara</taxon>
    </lineage>
</organism>
<protein>
    <submittedName>
        <fullName evidence="1">Uncharacterized protein</fullName>
    </submittedName>
</protein>
<dbReference type="AlphaFoldDB" id="A0A5E4NAL2"/>
<accession>A0A5E4NAL2</accession>
<sequence length="102" mass="11678">MSKYNPMEIFKKITNEMCLCAAILISKLNYTKIVQFENEHYYAANQNSTGAMKIKQSMKECSFQTSNNPEQAVQNVTKEILIELPSKDSIKKVFAIKEAVYT</sequence>
<evidence type="ECO:0000313" key="1">
    <source>
        <dbReference type="EMBL" id="VVC40807.1"/>
    </source>
</evidence>
<keyword evidence="2" id="KW-1185">Reference proteome</keyword>
<dbReference type="Proteomes" id="UP000325440">
    <property type="component" value="Unassembled WGS sequence"/>
</dbReference>
<gene>
    <name evidence="1" type="ORF">CINCED_3A014482</name>
</gene>
<reference evidence="1 2" key="1">
    <citation type="submission" date="2019-08" db="EMBL/GenBank/DDBJ databases">
        <authorList>
            <person name="Alioto T."/>
            <person name="Alioto T."/>
            <person name="Gomez Garrido J."/>
        </authorList>
    </citation>
    <scope>NUCLEOTIDE SEQUENCE [LARGE SCALE GENOMIC DNA]</scope>
</reference>
<name>A0A5E4NAL2_9HEMI</name>